<accession>X0UFV4</accession>
<organism evidence="3">
    <name type="scientific">marine sediment metagenome</name>
    <dbReference type="NCBI Taxonomy" id="412755"/>
    <lineage>
        <taxon>unclassified sequences</taxon>
        <taxon>metagenomes</taxon>
        <taxon>ecological metagenomes</taxon>
    </lineage>
</organism>
<dbReference type="EMBL" id="BARS01011119">
    <property type="protein sequence ID" value="GAF99287.1"/>
    <property type="molecule type" value="Genomic_DNA"/>
</dbReference>
<name>X0UFV4_9ZZZZ</name>
<feature type="non-terminal residue" evidence="3">
    <location>
        <position position="1"/>
    </location>
</feature>
<dbReference type="AlphaFoldDB" id="X0UFV4"/>
<reference evidence="3" key="1">
    <citation type="journal article" date="2014" name="Front. Microbiol.">
        <title>High frequency of phylogenetically diverse reductive dehalogenase-homologous genes in deep subseafloor sedimentary metagenomes.</title>
        <authorList>
            <person name="Kawai M."/>
            <person name="Futagami T."/>
            <person name="Toyoda A."/>
            <person name="Takaki Y."/>
            <person name="Nishi S."/>
            <person name="Hori S."/>
            <person name="Arai W."/>
            <person name="Tsubouchi T."/>
            <person name="Morono Y."/>
            <person name="Uchiyama I."/>
            <person name="Ito T."/>
            <person name="Fujiyama A."/>
            <person name="Inagaki F."/>
            <person name="Takami H."/>
        </authorList>
    </citation>
    <scope>NUCLEOTIDE SEQUENCE</scope>
    <source>
        <strain evidence="3">Expedition CK06-06</strain>
    </source>
</reference>
<evidence type="ECO:0000256" key="1">
    <source>
        <dbReference type="SAM" id="Coils"/>
    </source>
</evidence>
<proteinExistence type="predicted"/>
<evidence type="ECO:0000256" key="2">
    <source>
        <dbReference type="SAM" id="MobiDB-lite"/>
    </source>
</evidence>
<evidence type="ECO:0000313" key="3">
    <source>
        <dbReference type="EMBL" id="GAF99287.1"/>
    </source>
</evidence>
<comment type="caution">
    <text evidence="3">The sequence shown here is derived from an EMBL/GenBank/DDBJ whole genome shotgun (WGS) entry which is preliminary data.</text>
</comment>
<gene>
    <name evidence="3" type="ORF">S01H1_20345</name>
</gene>
<protein>
    <submittedName>
        <fullName evidence="3">Uncharacterized protein</fullName>
    </submittedName>
</protein>
<feature type="compositionally biased region" description="Basic and acidic residues" evidence="2">
    <location>
        <begin position="23"/>
        <end position="32"/>
    </location>
</feature>
<feature type="region of interest" description="Disordered" evidence="2">
    <location>
        <begin position="1"/>
        <end position="40"/>
    </location>
</feature>
<sequence length="235" mass="26397">RIRPLIGRGTRSLPGIVDSIPDDDQHLLHEGRSQSPQQVRRGLIAESSKPHLLVLEFTLNSGQHQLATPCDVLGGRYTDEEIALANRRMREKGGSPSEHLEGAREELRKRAERAAQRHEHQRVDVRYTVGKSIDPFAVLNVRPPRDLGYDRDVPATEPQVKLLQKFKVPTEGLTKRGASAMIGECMVRVKTGRCTFGQARILKRNGYAIDKVTKSEASRMIDAIAKRQGWGKRKK</sequence>
<keyword evidence="1" id="KW-0175">Coiled coil</keyword>
<feature type="coiled-coil region" evidence="1">
    <location>
        <begin position="97"/>
        <end position="124"/>
    </location>
</feature>